<dbReference type="InterPro" id="IPR025875">
    <property type="entry name" value="Leu-rich_rpt_4"/>
</dbReference>
<reference evidence="4" key="1">
    <citation type="submission" date="2015-07" db="EMBL/GenBank/DDBJ databases">
        <title>Genome Of Nitrogen-Fixing Cyanobacterium Nostoc piscinale CENA21 From Solimoes/Amazon River Floodplain Sediments And Comparative Genomics To Uncover Biosynthetic Natural Products Potential.</title>
        <authorList>
            <person name="Leao T.F."/>
            <person name="Leao P.N."/>
            <person name="Guimaraes P.I."/>
            <person name="de Melo A.G.C."/>
            <person name="Ramos R.T.J."/>
            <person name="Silva A."/>
            <person name="Fiore M.F."/>
            <person name="Schneider M.P.C."/>
        </authorList>
    </citation>
    <scope>NUCLEOTIDE SEQUENCE [LARGE SCALE GENOMIC DNA]</scope>
    <source>
        <strain evidence="4">CENA21</strain>
    </source>
</reference>
<evidence type="ECO:0000313" key="4">
    <source>
        <dbReference type="Proteomes" id="UP000062645"/>
    </source>
</evidence>
<name>A0A0M4TSW8_9NOSO</name>
<dbReference type="Proteomes" id="UP000062645">
    <property type="component" value="Chromosome"/>
</dbReference>
<dbReference type="PROSITE" id="PS51450">
    <property type="entry name" value="LRR"/>
    <property type="match status" value="1"/>
</dbReference>
<evidence type="ECO:0000256" key="2">
    <source>
        <dbReference type="ARBA" id="ARBA00022737"/>
    </source>
</evidence>
<keyword evidence="1" id="KW-0433">Leucine-rich repeat</keyword>
<dbReference type="SUPFAM" id="SSF52075">
    <property type="entry name" value="Outer arm dynein light chain 1"/>
    <property type="match status" value="1"/>
</dbReference>
<dbReference type="RefSeq" id="WP_062288595.1">
    <property type="nucleotide sequence ID" value="NZ_CP012036.1"/>
</dbReference>
<dbReference type="EMBL" id="CP012036">
    <property type="protein sequence ID" value="ALF52156.1"/>
    <property type="molecule type" value="Genomic_DNA"/>
</dbReference>
<evidence type="ECO:0000256" key="1">
    <source>
        <dbReference type="ARBA" id="ARBA00022614"/>
    </source>
</evidence>
<dbReference type="Pfam" id="PF12799">
    <property type="entry name" value="LRR_4"/>
    <property type="match status" value="1"/>
</dbReference>
<dbReference type="KEGG" id="npz:ACX27_03690"/>
<sequence>MVRDEAYREAEQRIEQARREDAVELDLSNMGLTEVPEAIANLTQLQTLNLSNNQLTELSEAIALYHPQETQKIIITTP</sequence>
<dbReference type="PATRIC" id="fig|224013.5.peg.889"/>
<organism evidence="3 4">
    <name type="scientific">Nostoc piscinale CENA21</name>
    <dbReference type="NCBI Taxonomy" id="224013"/>
    <lineage>
        <taxon>Bacteria</taxon>
        <taxon>Bacillati</taxon>
        <taxon>Cyanobacteriota</taxon>
        <taxon>Cyanophyceae</taxon>
        <taxon>Nostocales</taxon>
        <taxon>Nostocaceae</taxon>
        <taxon>Nostoc</taxon>
    </lineage>
</organism>
<gene>
    <name evidence="3" type="ORF">ACX27_03690</name>
</gene>
<evidence type="ECO:0000313" key="3">
    <source>
        <dbReference type="EMBL" id="ALF52156.1"/>
    </source>
</evidence>
<accession>A0A0M4TSW8</accession>
<dbReference type="InterPro" id="IPR001611">
    <property type="entry name" value="Leu-rich_rpt"/>
</dbReference>
<dbReference type="Gene3D" id="3.80.10.10">
    <property type="entry name" value="Ribonuclease Inhibitor"/>
    <property type="match status" value="1"/>
</dbReference>
<reference evidence="3 4" key="2">
    <citation type="journal article" date="2016" name="Genome Announc.">
        <title>Draft Genome Sequence of the N2-Fixing Cyanobacterium Nostoc piscinale CENA21, Isolated from the Brazilian Amazon Floodplain.</title>
        <authorList>
            <person name="Leao T."/>
            <person name="Guimaraes P.I."/>
            <person name="de Melo A.G."/>
            <person name="Ramos R.T."/>
            <person name="Leao P.N."/>
            <person name="Silva A."/>
            <person name="Fiore M.F."/>
            <person name="Schneider M.P."/>
        </authorList>
    </citation>
    <scope>NUCLEOTIDE SEQUENCE [LARGE SCALE GENOMIC DNA]</scope>
    <source>
        <strain evidence="3 4">CENA21</strain>
    </source>
</reference>
<dbReference type="InterPro" id="IPR032675">
    <property type="entry name" value="LRR_dom_sf"/>
</dbReference>
<keyword evidence="4" id="KW-1185">Reference proteome</keyword>
<protein>
    <submittedName>
        <fullName evidence="3">Uncharacterized protein</fullName>
    </submittedName>
</protein>
<dbReference type="AlphaFoldDB" id="A0A0M4TSW8"/>
<proteinExistence type="predicted"/>
<keyword evidence="2" id="KW-0677">Repeat</keyword>